<comment type="caution">
    <text evidence="2">The sequence shown here is derived from an EMBL/GenBank/DDBJ whole genome shotgun (WGS) entry which is preliminary data.</text>
</comment>
<sequence>MNSPIELVMGIISIVIVIYTIYSNYFKPLKKFKEYIRRAVNYDLIFKREKAIYILNKALEEITDLSNNERFALKIAIGEYYYKDKKYREANNYFGDAIKIIENEKFMYNRSYNKIIESYIYAGDIQEARRLYNHFLLRKSYDINFSKLEKLTKLLY</sequence>
<dbReference type="EMBL" id="JAFBEE010000052">
    <property type="protein sequence ID" value="MBM7616466.1"/>
    <property type="molecule type" value="Genomic_DNA"/>
</dbReference>
<dbReference type="Proteomes" id="UP001314796">
    <property type="component" value="Unassembled WGS sequence"/>
</dbReference>
<dbReference type="InterPro" id="IPR011990">
    <property type="entry name" value="TPR-like_helical_dom_sf"/>
</dbReference>
<gene>
    <name evidence="2" type="ORF">JOC73_003070</name>
</gene>
<dbReference type="Gene3D" id="1.25.40.10">
    <property type="entry name" value="Tetratricopeptide repeat domain"/>
    <property type="match status" value="1"/>
</dbReference>
<protein>
    <submittedName>
        <fullName evidence="2">Pentatricopeptide repeat protein</fullName>
    </submittedName>
</protein>
<feature type="transmembrane region" description="Helical" evidence="1">
    <location>
        <begin position="6"/>
        <end position="26"/>
    </location>
</feature>
<keyword evidence="3" id="KW-1185">Reference proteome</keyword>
<organism evidence="2 3">
    <name type="scientific">Alkaliphilus hydrothermalis</name>
    <dbReference type="NCBI Taxonomy" id="1482730"/>
    <lineage>
        <taxon>Bacteria</taxon>
        <taxon>Bacillati</taxon>
        <taxon>Bacillota</taxon>
        <taxon>Clostridia</taxon>
        <taxon>Peptostreptococcales</taxon>
        <taxon>Natronincolaceae</taxon>
        <taxon>Alkaliphilus</taxon>
    </lineage>
</organism>
<dbReference type="SUPFAM" id="SSF48452">
    <property type="entry name" value="TPR-like"/>
    <property type="match status" value="1"/>
</dbReference>
<keyword evidence="1" id="KW-0812">Transmembrane</keyword>
<proteinExistence type="predicted"/>
<evidence type="ECO:0000313" key="2">
    <source>
        <dbReference type="EMBL" id="MBM7616466.1"/>
    </source>
</evidence>
<reference evidence="2 3" key="1">
    <citation type="submission" date="2021-01" db="EMBL/GenBank/DDBJ databases">
        <title>Genomic Encyclopedia of Type Strains, Phase IV (KMG-IV): sequencing the most valuable type-strain genomes for metagenomic binning, comparative biology and taxonomic classification.</title>
        <authorList>
            <person name="Goeker M."/>
        </authorList>
    </citation>
    <scope>NUCLEOTIDE SEQUENCE [LARGE SCALE GENOMIC DNA]</scope>
    <source>
        <strain evidence="2 3">DSM 25890</strain>
    </source>
</reference>
<keyword evidence="1" id="KW-1133">Transmembrane helix</keyword>
<accession>A0ABS2NU89</accession>
<evidence type="ECO:0000313" key="3">
    <source>
        <dbReference type="Proteomes" id="UP001314796"/>
    </source>
</evidence>
<keyword evidence="1" id="KW-0472">Membrane</keyword>
<evidence type="ECO:0000256" key="1">
    <source>
        <dbReference type="SAM" id="Phobius"/>
    </source>
</evidence>
<name>A0ABS2NU89_9FIRM</name>
<dbReference type="RefSeq" id="WP_204404693.1">
    <property type="nucleotide sequence ID" value="NZ_JAFBEE010000052.1"/>
</dbReference>